<dbReference type="Proteomes" id="UP000055024">
    <property type="component" value="Unassembled WGS sequence"/>
</dbReference>
<accession>A0A0V1DT80</accession>
<reference evidence="1 2" key="1">
    <citation type="submission" date="2015-01" db="EMBL/GenBank/DDBJ databases">
        <title>Evolution of Trichinella species and genotypes.</title>
        <authorList>
            <person name="Korhonen P.K."/>
            <person name="Edoardo P."/>
            <person name="Giuseppe L.R."/>
            <person name="Gasser R.B."/>
        </authorList>
    </citation>
    <scope>NUCLEOTIDE SEQUENCE [LARGE SCALE GENOMIC DNA]</scope>
    <source>
        <strain evidence="1">ISS1029</strain>
    </source>
</reference>
<comment type="caution">
    <text evidence="1">The sequence shown here is derived from an EMBL/GenBank/DDBJ whole genome shotgun (WGS) entry which is preliminary data.</text>
</comment>
<dbReference type="AlphaFoldDB" id="A0A0V1DT80"/>
<organism evidence="1 2">
    <name type="scientific">Trichinella zimbabwensis</name>
    <dbReference type="NCBI Taxonomy" id="268475"/>
    <lineage>
        <taxon>Eukaryota</taxon>
        <taxon>Metazoa</taxon>
        <taxon>Ecdysozoa</taxon>
        <taxon>Nematoda</taxon>
        <taxon>Enoplea</taxon>
        <taxon>Dorylaimia</taxon>
        <taxon>Trichinellida</taxon>
        <taxon>Trichinellidae</taxon>
        <taxon>Trichinella</taxon>
    </lineage>
</organism>
<proteinExistence type="predicted"/>
<evidence type="ECO:0000313" key="2">
    <source>
        <dbReference type="Proteomes" id="UP000055024"/>
    </source>
</evidence>
<gene>
    <name evidence="1" type="ORF">T11_17664</name>
</gene>
<sequence length="30" mass="3427">MDIGDVFLCSTPVQRWGCLQEPDICWGFLP</sequence>
<protein>
    <submittedName>
        <fullName evidence="1">Uncharacterized protein</fullName>
    </submittedName>
</protein>
<keyword evidence="2" id="KW-1185">Reference proteome</keyword>
<evidence type="ECO:0000313" key="1">
    <source>
        <dbReference type="EMBL" id="KRY64660.1"/>
    </source>
</evidence>
<name>A0A0V1DT80_9BILA</name>
<dbReference type="EMBL" id="JYDP01007727">
    <property type="protein sequence ID" value="KRY64660.1"/>
    <property type="molecule type" value="Genomic_DNA"/>
</dbReference>